<evidence type="ECO:0000313" key="2">
    <source>
        <dbReference type="EMBL" id="MBA0085713.1"/>
    </source>
</evidence>
<keyword evidence="3" id="KW-1185">Reference proteome</keyword>
<keyword evidence="1" id="KW-1133">Transmembrane helix</keyword>
<organism evidence="2 3">
    <name type="scientific">Candidatus Acidiferrum panamense</name>
    <dbReference type="NCBI Taxonomy" id="2741543"/>
    <lineage>
        <taxon>Bacteria</taxon>
        <taxon>Pseudomonadati</taxon>
        <taxon>Acidobacteriota</taxon>
        <taxon>Terriglobia</taxon>
        <taxon>Candidatus Acidiferrales</taxon>
        <taxon>Candidatus Acidiferrum</taxon>
    </lineage>
</organism>
<keyword evidence="1" id="KW-0472">Membrane</keyword>
<feature type="non-terminal residue" evidence="2">
    <location>
        <position position="54"/>
    </location>
</feature>
<sequence length="54" mass="5674">MKNKLLVLAIVSATVAILASLFAGTPIALVPAVAAMALRWLALVFAAAYATYRR</sequence>
<dbReference type="AlphaFoldDB" id="A0A7V8NQN7"/>
<evidence type="ECO:0000256" key="1">
    <source>
        <dbReference type="SAM" id="Phobius"/>
    </source>
</evidence>
<protein>
    <submittedName>
        <fullName evidence="2">Uncharacterized protein</fullName>
    </submittedName>
</protein>
<reference evidence="2" key="1">
    <citation type="submission" date="2020-06" db="EMBL/GenBank/DDBJ databases">
        <title>Legume-microbial interactions unlock mineral nutrients during tropical forest succession.</title>
        <authorList>
            <person name="Epihov D.Z."/>
        </authorList>
    </citation>
    <scope>NUCLEOTIDE SEQUENCE [LARGE SCALE GENOMIC DNA]</scope>
    <source>
        <strain evidence="2">Pan2503</strain>
    </source>
</reference>
<feature type="transmembrane region" description="Helical" evidence="1">
    <location>
        <begin position="33"/>
        <end position="52"/>
    </location>
</feature>
<gene>
    <name evidence="2" type="ORF">HRJ53_12015</name>
</gene>
<accession>A0A7V8NQN7</accession>
<comment type="caution">
    <text evidence="2">The sequence shown here is derived from an EMBL/GenBank/DDBJ whole genome shotgun (WGS) entry which is preliminary data.</text>
</comment>
<keyword evidence="1" id="KW-0812">Transmembrane</keyword>
<name>A0A7V8NQN7_9BACT</name>
<dbReference type="Proteomes" id="UP000567293">
    <property type="component" value="Unassembled WGS sequence"/>
</dbReference>
<evidence type="ECO:0000313" key="3">
    <source>
        <dbReference type="Proteomes" id="UP000567293"/>
    </source>
</evidence>
<proteinExistence type="predicted"/>
<dbReference type="EMBL" id="JACDQQ010001172">
    <property type="protein sequence ID" value="MBA0085713.1"/>
    <property type="molecule type" value="Genomic_DNA"/>
</dbReference>